<accession>A0A087GPE0</accession>
<gene>
    <name evidence="2" type="ordered locus">AALP_Aa6g152900</name>
</gene>
<feature type="transmembrane region" description="Helical" evidence="1">
    <location>
        <begin position="12"/>
        <end position="27"/>
    </location>
</feature>
<dbReference type="AlphaFoldDB" id="A0A087GPE0"/>
<dbReference type="Gramene" id="KFK31742">
    <property type="protein sequence ID" value="KFK31742"/>
    <property type="gene ID" value="AALP_AA6G152900"/>
</dbReference>
<evidence type="ECO:0000256" key="1">
    <source>
        <dbReference type="SAM" id="Phobius"/>
    </source>
</evidence>
<keyword evidence="1" id="KW-0812">Transmembrane</keyword>
<organism evidence="2 3">
    <name type="scientific">Arabis alpina</name>
    <name type="common">Alpine rock-cress</name>
    <dbReference type="NCBI Taxonomy" id="50452"/>
    <lineage>
        <taxon>Eukaryota</taxon>
        <taxon>Viridiplantae</taxon>
        <taxon>Streptophyta</taxon>
        <taxon>Embryophyta</taxon>
        <taxon>Tracheophyta</taxon>
        <taxon>Spermatophyta</taxon>
        <taxon>Magnoliopsida</taxon>
        <taxon>eudicotyledons</taxon>
        <taxon>Gunneridae</taxon>
        <taxon>Pentapetalae</taxon>
        <taxon>rosids</taxon>
        <taxon>malvids</taxon>
        <taxon>Brassicales</taxon>
        <taxon>Brassicaceae</taxon>
        <taxon>Arabideae</taxon>
        <taxon>Arabis</taxon>
    </lineage>
</organism>
<proteinExistence type="predicted"/>
<evidence type="ECO:0000313" key="3">
    <source>
        <dbReference type="Proteomes" id="UP000029120"/>
    </source>
</evidence>
<protein>
    <submittedName>
        <fullName evidence="2">Uncharacterized protein</fullName>
    </submittedName>
</protein>
<keyword evidence="3" id="KW-1185">Reference proteome</keyword>
<keyword evidence="1" id="KW-0472">Membrane</keyword>
<evidence type="ECO:0000313" key="2">
    <source>
        <dbReference type="EMBL" id="KFK31742.1"/>
    </source>
</evidence>
<name>A0A087GPE0_ARAAL</name>
<reference evidence="3" key="1">
    <citation type="journal article" date="2015" name="Nat. Plants">
        <title>Genome expansion of Arabis alpina linked with retrotransposition and reduced symmetric DNA methylation.</title>
        <authorList>
            <person name="Willing E.M."/>
            <person name="Rawat V."/>
            <person name="Mandakova T."/>
            <person name="Maumus F."/>
            <person name="James G.V."/>
            <person name="Nordstroem K.J."/>
            <person name="Becker C."/>
            <person name="Warthmann N."/>
            <person name="Chica C."/>
            <person name="Szarzynska B."/>
            <person name="Zytnicki M."/>
            <person name="Albani M.C."/>
            <person name="Kiefer C."/>
            <person name="Bergonzi S."/>
            <person name="Castaings L."/>
            <person name="Mateos J.L."/>
            <person name="Berns M.C."/>
            <person name="Bujdoso N."/>
            <person name="Piofczyk T."/>
            <person name="de Lorenzo L."/>
            <person name="Barrero-Sicilia C."/>
            <person name="Mateos I."/>
            <person name="Piednoel M."/>
            <person name="Hagmann J."/>
            <person name="Chen-Min-Tao R."/>
            <person name="Iglesias-Fernandez R."/>
            <person name="Schuster S.C."/>
            <person name="Alonso-Blanco C."/>
            <person name="Roudier F."/>
            <person name="Carbonero P."/>
            <person name="Paz-Ares J."/>
            <person name="Davis S.J."/>
            <person name="Pecinka A."/>
            <person name="Quesneville H."/>
            <person name="Colot V."/>
            <person name="Lysak M.A."/>
            <person name="Weigel D."/>
            <person name="Coupland G."/>
            <person name="Schneeberger K."/>
        </authorList>
    </citation>
    <scope>NUCLEOTIDE SEQUENCE [LARGE SCALE GENOMIC DNA]</scope>
    <source>
        <strain evidence="3">cv. Pajares</strain>
    </source>
</reference>
<dbReference type="Proteomes" id="UP000029120">
    <property type="component" value="Chromosome 6"/>
</dbReference>
<sequence length="50" mass="5863">MFCDFGNLDLRFSHFDAFVVVLFLYVIKDGVRELGQVITSFRSMVKQFLL</sequence>
<keyword evidence="1" id="KW-1133">Transmembrane helix</keyword>
<dbReference type="EMBL" id="CM002874">
    <property type="protein sequence ID" value="KFK31742.1"/>
    <property type="molecule type" value="Genomic_DNA"/>
</dbReference>